<protein>
    <submittedName>
        <fullName evidence="1">Uncharacterized protein</fullName>
    </submittedName>
</protein>
<accession>A0AAE1M473</accession>
<dbReference type="AlphaFoldDB" id="A0AAE1M473"/>
<dbReference type="Proteomes" id="UP001293593">
    <property type="component" value="Unassembled WGS sequence"/>
</dbReference>
<evidence type="ECO:0000313" key="1">
    <source>
        <dbReference type="EMBL" id="KAK4252517.1"/>
    </source>
</evidence>
<comment type="caution">
    <text evidence="1">The sequence shown here is derived from an EMBL/GenBank/DDBJ whole genome shotgun (WGS) entry which is preliminary data.</text>
</comment>
<name>A0AAE1M473_9FABA</name>
<sequence length="66" mass="7418">MGIYGKGFERSSPIEEEGVATALTLLEQKMERENQLTFAFLLYKTLIRITMSFKCKRGNPGMIATG</sequence>
<proteinExistence type="predicted"/>
<keyword evidence="2" id="KW-1185">Reference proteome</keyword>
<gene>
    <name evidence="1" type="ORF">QN277_014508</name>
</gene>
<reference evidence="1" key="1">
    <citation type="submission" date="2023-10" db="EMBL/GenBank/DDBJ databases">
        <title>Chromosome-level genome of the transformable northern wattle, Acacia crassicarpa.</title>
        <authorList>
            <person name="Massaro I."/>
            <person name="Sinha N.R."/>
            <person name="Poethig S."/>
            <person name="Leichty A.R."/>
        </authorList>
    </citation>
    <scope>NUCLEOTIDE SEQUENCE</scope>
    <source>
        <strain evidence="1">Acra3RX</strain>
        <tissue evidence="1">Leaf</tissue>
    </source>
</reference>
<evidence type="ECO:0000313" key="2">
    <source>
        <dbReference type="Proteomes" id="UP001293593"/>
    </source>
</evidence>
<dbReference type="EMBL" id="JAWXYG010000023">
    <property type="protein sequence ID" value="KAK4252517.1"/>
    <property type="molecule type" value="Genomic_DNA"/>
</dbReference>
<organism evidence="1 2">
    <name type="scientific">Acacia crassicarpa</name>
    <name type="common">northern wattle</name>
    <dbReference type="NCBI Taxonomy" id="499986"/>
    <lineage>
        <taxon>Eukaryota</taxon>
        <taxon>Viridiplantae</taxon>
        <taxon>Streptophyta</taxon>
        <taxon>Embryophyta</taxon>
        <taxon>Tracheophyta</taxon>
        <taxon>Spermatophyta</taxon>
        <taxon>Magnoliopsida</taxon>
        <taxon>eudicotyledons</taxon>
        <taxon>Gunneridae</taxon>
        <taxon>Pentapetalae</taxon>
        <taxon>rosids</taxon>
        <taxon>fabids</taxon>
        <taxon>Fabales</taxon>
        <taxon>Fabaceae</taxon>
        <taxon>Caesalpinioideae</taxon>
        <taxon>mimosoid clade</taxon>
        <taxon>Acacieae</taxon>
        <taxon>Acacia</taxon>
    </lineage>
</organism>